<evidence type="ECO:0000313" key="2">
    <source>
        <dbReference type="Proteomes" id="UP000789860"/>
    </source>
</evidence>
<sequence length="75" mass="8743">DIFTENTNEALDNLGTNNENMFLSLQYETTQNEDLQHEVDNNTEFTSLFEGYKNYKTFKNIINKIEQLGNCKSVN</sequence>
<evidence type="ECO:0000313" key="1">
    <source>
        <dbReference type="EMBL" id="CAG8631320.1"/>
    </source>
</evidence>
<gene>
    <name evidence="1" type="ORF">SCALOS_LOCUS7983</name>
</gene>
<comment type="caution">
    <text evidence="1">The sequence shown here is derived from an EMBL/GenBank/DDBJ whole genome shotgun (WGS) entry which is preliminary data.</text>
</comment>
<organism evidence="1 2">
    <name type="scientific">Scutellospora calospora</name>
    <dbReference type="NCBI Taxonomy" id="85575"/>
    <lineage>
        <taxon>Eukaryota</taxon>
        <taxon>Fungi</taxon>
        <taxon>Fungi incertae sedis</taxon>
        <taxon>Mucoromycota</taxon>
        <taxon>Glomeromycotina</taxon>
        <taxon>Glomeromycetes</taxon>
        <taxon>Diversisporales</taxon>
        <taxon>Gigasporaceae</taxon>
        <taxon>Scutellospora</taxon>
    </lineage>
</organism>
<name>A0ACA9N482_9GLOM</name>
<accession>A0ACA9N482</accession>
<dbReference type="EMBL" id="CAJVPM010019715">
    <property type="protein sequence ID" value="CAG8631320.1"/>
    <property type="molecule type" value="Genomic_DNA"/>
</dbReference>
<dbReference type="Proteomes" id="UP000789860">
    <property type="component" value="Unassembled WGS sequence"/>
</dbReference>
<reference evidence="1" key="1">
    <citation type="submission" date="2021-06" db="EMBL/GenBank/DDBJ databases">
        <authorList>
            <person name="Kallberg Y."/>
            <person name="Tangrot J."/>
            <person name="Rosling A."/>
        </authorList>
    </citation>
    <scope>NUCLEOTIDE SEQUENCE</scope>
    <source>
        <strain evidence="1">AU212A</strain>
    </source>
</reference>
<protein>
    <submittedName>
        <fullName evidence="1">1449_t:CDS:1</fullName>
    </submittedName>
</protein>
<feature type="non-terminal residue" evidence="1">
    <location>
        <position position="75"/>
    </location>
</feature>
<proteinExistence type="predicted"/>
<keyword evidence="2" id="KW-1185">Reference proteome</keyword>
<feature type="non-terminal residue" evidence="1">
    <location>
        <position position="1"/>
    </location>
</feature>